<evidence type="ECO:0000256" key="1">
    <source>
        <dbReference type="ARBA" id="ARBA00004609"/>
    </source>
</evidence>
<dbReference type="InterPro" id="IPR016140">
    <property type="entry name" value="Bifunc_inhib/LTP/seed_store"/>
</dbReference>
<feature type="domain" description="Bifunctional inhibitor/plant lipid transfer protein/seed storage helical" evidence="10">
    <location>
        <begin position="30"/>
        <end position="110"/>
    </location>
</feature>
<evidence type="ECO:0000256" key="9">
    <source>
        <dbReference type="SAM" id="SignalP"/>
    </source>
</evidence>
<comment type="subcellular location">
    <subcellularLocation>
        <location evidence="1">Cell membrane</location>
        <topology evidence="1">Lipid-anchor</topology>
        <topology evidence="1">GPI-anchor</topology>
    </subcellularLocation>
</comment>
<dbReference type="CDD" id="cd00010">
    <property type="entry name" value="AAI_LTSS"/>
    <property type="match status" value="1"/>
</dbReference>
<evidence type="ECO:0000256" key="6">
    <source>
        <dbReference type="ARBA" id="ARBA00023157"/>
    </source>
</evidence>
<dbReference type="EMBL" id="BMAC01000208">
    <property type="protein sequence ID" value="GFP90094.1"/>
    <property type="molecule type" value="Genomic_DNA"/>
</dbReference>
<comment type="similarity">
    <text evidence="2">Belongs to the plant LTP family.</text>
</comment>
<comment type="caution">
    <text evidence="11">The sequence shown here is derived from an EMBL/GenBank/DDBJ whole genome shotgun (WGS) entry which is preliminary data.</text>
</comment>
<keyword evidence="4" id="KW-0472">Membrane</keyword>
<evidence type="ECO:0000256" key="4">
    <source>
        <dbReference type="ARBA" id="ARBA00022622"/>
    </source>
</evidence>
<evidence type="ECO:0000256" key="3">
    <source>
        <dbReference type="ARBA" id="ARBA00022475"/>
    </source>
</evidence>
<feature type="chain" id="PRO_5032577204" evidence="9">
    <location>
        <begin position="27"/>
        <end position="152"/>
    </location>
</feature>
<accession>A0A830C149</accession>
<proteinExistence type="inferred from homology"/>
<gene>
    <name evidence="11" type="ORF">PHJA_001153200</name>
</gene>
<dbReference type="SUPFAM" id="SSF47699">
    <property type="entry name" value="Bifunctional inhibitor/lipid-transfer protein/seed storage 2S albumin"/>
    <property type="match status" value="1"/>
</dbReference>
<reference evidence="11" key="1">
    <citation type="submission" date="2020-07" db="EMBL/GenBank/DDBJ databases">
        <title>Ethylene signaling mediates host invasion by parasitic plants.</title>
        <authorList>
            <person name="Yoshida S."/>
        </authorList>
    </citation>
    <scope>NUCLEOTIDE SEQUENCE</scope>
    <source>
        <strain evidence="11">Okayama</strain>
    </source>
</reference>
<evidence type="ECO:0000256" key="7">
    <source>
        <dbReference type="ARBA" id="ARBA00023180"/>
    </source>
</evidence>
<keyword evidence="12" id="KW-1185">Reference proteome</keyword>
<evidence type="ECO:0000259" key="10">
    <source>
        <dbReference type="Pfam" id="PF14368"/>
    </source>
</evidence>
<dbReference type="OrthoDB" id="884232at2759"/>
<dbReference type="PROSITE" id="PS51257">
    <property type="entry name" value="PROKAR_LIPOPROTEIN"/>
    <property type="match status" value="1"/>
</dbReference>
<keyword evidence="7" id="KW-0325">Glycoprotein</keyword>
<dbReference type="Proteomes" id="UP000653305">
    <property type="component" value="Unassembled WGS sequence"/>
</dbReference>
<dbReference type="InterPro" id="IPR043325">
    <property type="entry name" value="LTSS"/>
</dbReference>
<evidence type="ECO:0000256" key="5">
    <source>
        <dbReference type="ARBA" id="ARBA00022729"/>
    </source>
</evidence>
<keyword evidence="8" id="KW-0449">Lipoprotein</keyword>
<keyword evidence="3" id="KW-1003">Cell membrane</keyword>
<evidence type="ECO:0000256" key="8">
    <source>
        <dbReference type="ARBA" id="ARBA00023288"/>
    </source>
</evidence>
<organism evidence="11 12">
    <name type="scientific">Phtheirospermum japonicum</name>
    <dbReference type="NCBI Taxonomy" id="374723"/>
    <lineage>
        <taxon>Eukaryota</taxon>
        <taxon>Viridiplantae</taxon>
        <taxon>Streptophyta</taxon>
        <taxon>Embryophyta</taxon>
        <taxon>Tracheophyta</taxon>
        <taxon>Spermatophyta</taxon>
        <taxon>Magnoliopsida</taxon>
        <taxon>eudicotyledons</taxon>
        <taxon>Gunneridae</taxon>
        <taxon>Pentapetalae</taxon>
        <taxon>asterids</taxon>
        <taxon>lamiids</taxon>
        <taxon>Lamiales</taxon>
        <taxon>Orobanchaceae</taxon>
        <taxon>Orobanchaceae incertae sedis</taxon>
        <taxon>Phtheirospermum</taxon>
    </lineage>
</organism>
<dbReference type="GO" id="GO:0005886">
    <property type="term" value="C:plasma membrane"/>
    <property type="evidence" value="ECO:0007669"/>
    <property type="project" value="UniProtKB-SubCell"/>
</dbReference>
<dbReference type="Gene3D" id="1.10.110.10">
    <property type="entry name" value="Plant lipid-transfer and hydrophobic proteins"/>
    <property type="match status" value="1"/>
</dbReference>
<sequence>MKLSCVLSGLIAIVILLSCLFVENIAQLLQQQQCMNELRFCINYLNNDTSQPPDSCCQPLDYVIRSIPECLCNLMSVVGGSLVEQVAGINISKAQTLPSKCGQYINPLGCIAGTPDERSTDLTPNSVSLKISSLSSIVIVGGYSILLVLHWL</sequence>
<keyword evidence="5 9" id="KW-0732">Signal</keyword>
<evidence type="ECO:0000256" key="2">
    <source>
        <dbReference type="ARBA" id="ARBA00009748"/>
    </source>
</evidence>
<evidence type="ECO:0000313" key="11">
    <source>
        <dbReference type="EMBL" id="GFP90094.1"/>
    </source>
</evidence>
<feature type="signal peptide" evidence="9">
    <location>
        <begin position="1"/>
        <end position="26"/>
    </location>
</feature>
<name>A0A830C149_9LAMI</name>
<dbReference type="GO" id="GO:0098552">
    <property type="term" value="C:side of membrane"/>
    <property type="evidence" value="ECO:0007669"/>
    <property type="project" value="UniProtKB-KW"/>
</dbReference>
<dbReference type="Pfam" id="PF14368">
    <property type="entry name" value="LTP_2"/>
    <property type="match status" value="1"/>
</dbReference>
<dbReference type="InterPro" id="IPR036312">
    <property type="entry name" value="Bifun_inhib/LTP/seed_sf"/>
</dbReference>
<evidence type="ECO:0000313" key="12">
    <source>
        <dbReference type="Proteomes" id="UP000653305"/>
    </source>
</evidence>
<dbReference type="PANTHER" id="PTHR33044">
    <property type="entry name" value="BIFUNCTIONAL INHIBITOR/LIPID-TRANSFER PROTEIN/SEED STORAGE 2S ALBUMIN SUPERFAMILY PROTEIN-RELATED"/>
    <property type="match status" value="1"/>
</dbReference>
<protein>
    <submittedName>
        <fullName evidence="11">Lipid transfer-like protein vas</fullName>
    </submittedName>
</protein>
<dbReference type="AlphaFoldDB" id="A0A830C149"/>
<keyword evidence="6" id="KW-1015">Disulfide bond</keyword>
<keyword evidence="4" id="KW-0336">GPI-anchor</keyword>